<protein>
    <recommendedName>
        <fullName evidence="3">PUMA/OVT1 coiled-coil region domain-containing protein</fullName>
    </recommendedName>
</protein>
<feature type="transmembrane region" description="Helical" evidence="2">
    <location>
        <begin position="538"/>
        <end position="557"/>
    </location>
</feature>
<name>A0ABD2Q3N7_9PLAT</name>
<feature type="domain" description="PUMA/OVT1 coiled-coil region" evidence="3">
    <location>
        <begin position="237"/>
        <end position="304"/>
    </location>
</feature>
<keyword evidence="5" id="KW-1185">Reference proteome</keyword>
<feature type="coiled-coil region" evidence="1">
    <location>
        <begin position="46"/>
        <end position="73"/>
    </location>
</feature>
<dbReference type="Pfam" id="PF24627">
    <property type="entry name" value="PUMA_CC"/>
    <property type="match status" value="1"/>
</dbReference>
<organism evidence="4 5">
    <name type="scientific">Cichlidogyrus casuarinus</name>
    <dbReference type="NCBI Taxonomy" id="1844966"/>
    <lineage>
        <taxon>Eukaryota</taxon>
        <taxon>Metazoa</taxon>
        <taxon>Spiralia</taxon>
        <taxon>Lophotrochozoa</taxon>
        <taxon>Platyhelminthes</taxon>
        <taxon>Monogenea</taxon>
        <taxon>Monopisthocotylea</taxon>
        <taxon>Dactylogyridea</taxon>
        <taxon>Ancyrocephalidae</taxon>
        <taxon>Cichlidogyrus</taxon>
    </lineage>
</organism>
<dbReference type="AlphaFoldDB" id="A0ABD2Q3N7"/>
<comment type="caution">
    <text evidence="4">The sequence shown here is derived from an EMBL/GenBank/DDBJ whole genome shotgun (WGS) entry which is preliminary data.</text>
</comment>
<evidence type="ECO:0000313" key="5">
    <source>
        <dbReference type="Proteomes" id="UP001626550"/>
    </source>
</evidence>
<feature type="transmembrane region" description="Helical" evidence="2">
    <location>
        <begin position="502"/>
        <end position="526"/>
    </location>
</feature>
<sequence>MDSYRETSVTSNHSLIDEKELSTQNHQLVILWQTLLGTKNHIQALREKLFEDRESTEGLLETAREQCSEALAQRDRRIEGMCKSLLQLLEHTSLELSTTAIATNSTFKELRSLVHGIRESLSVIRTTDWKEQVMDRKMDPQSRQLYEETQAMHQALKDIANAVISEPGAELMAEPGRRSASPSYSTNNFSTGLPIRSSTGLGRSCSPIFVGSSTSLVHNGADTFSTVQNALNKRALQVTELSVKLANTKDQLSSFKKQLEDSEHERRRLEHNVMQLREDLDTQRREREEACRESERCKNALHKMALSEQVTRLQSELERSQSEKYEWQRKRDTLEHQLQETHKDFERSSREYDRSQRCVDQLEQKLAAHKEEMVNLRESLHKANLSEDILKNEQMELRQSQARLETLSADLNSELAKRSNCKIHFRDWWKQEEMAIYRNVTETVSAKVRIEEPLRDSDFAPRPMTMDSEITVVKINKKAYGKDKTEEATKPPDNSTRQSKVILLQLSLWLSLCGLTELIIFIIYYTKSSYGMGKYWSLLPAGITHIISGLINLISYWETNYLFWLKVAQLIGNLLVSCVTAIWICLSIDEYINPPDSVRKLDLSQQNAIMSTLRTIAVCTSVLGIMSLWCSLFILGLIARRLHKETP</sequence>
<reference evidence="4 5" key="1">
    <citation type="submission" date="2024-11" db="EMBL/GenBank/DDBJ databases">
        <title>Adaptive evolution of stress response genes in parasites aligns with host niche diversity.</title>
        <authorList>
            <person name="Hahn C."/>
            <person name="Resl P."/>
        </authorList>
    </citation>
    <scope>NUCLEOTIDE SEQUENCE [LARGE SCALE GENOMIC DNA]</scope>
    <source>
        <strain evidence="4">EGGRZ-B1_66</strain>
        <tissue evidence="4">Body</tissue>
    </source>
</reference>
<dbReference type="EMBL" id="JBJKFK010001062">
    <property type="protein sequence ID" value="KAL3314224.1"/>
    <property type="molecule type" value="Genomic_DNA"/>
</dbReference>
<keyword evidence="1" id="KW-0175">Coiled coil</keyword>
<dbReference type="Proteomes" id="UP001626550">
    <property type="component" value="Unassembled WGS sequence"/>
</dbReference>
<proteinExistence type="predicted"/>
<keyword evidence="2" id="KW-0812">Transmembrane</keyword>
<keyword evidence="2" id="KW-1133">Transmembrane helix</keyword>
<dbReference type="InterPro" id="IPR057531">
    <property type="entry name" value="PUMA/OVT1_CC"/>
</dbReference>
<evidence type="ECO:0000259" key="3">
    <source>
        <dbReference type="Pfam" id="PF24627"/>
    </source>
</evidence>
<evidence type="ECO:0000256" key="1">
    <source>
        <dbReference type="SAM" id="Coils"/>
    </source>
</evidence>
<feature type="coiled-coil region" evidence="1">
    <location>
        <begin position="238"/>
        <end position="417"/>
    </location>
</feature>
<feature type="transmembrane region" description="Helical" evidence="2">
    <location>
        <begin position="613"/>
        <end position="639"/>
    </location>
</feature>
<accession>A0ABD2Q3N7</accession>
<gene>
    <name evidence="4" type="ORF">Ciccas_007163</name>
</gene>
<keyword evidence="2" id="KW-0472">Membrane</keyword>
<evidence type="ECO:0000256" key="2">
    <source>
        <dbReference type="SAM" id="Phobius"/>
    </source>
</evidence>
<dbReference type="SUPFAM" id="SSF57997">
    <property type="entry name" value="Tropomyosin"/>
    <property type="match status" value="1"/>
</dbReference>
<evidence type="ECO:0000313" key="4">
    <source>
        <dbReference type="EMBL" id="KAL3314224.1"/>
    </source>
</evidence>
<feature type="transmembrane region" description="Helical" evidence="2">
    <location>
        <begin position="569"/>
        <end position="592"/>
    </location>
</feature>